<proteinExistence type="predicted"/>
<accession>G3EI83</accession>
<dbReference type="KEGG" id="vg:11107322"/>
<dbReference type="EMBL" id="HQ849551">
    <property type="protein sequence ID" value="AEN03594.1"/>
    <property type="molecule type" value="Genomic_DNA"/>
</dbReference>
<reference evidence="1 2" key="1">
    <citation type="journal article" date="2011" name="J. Virol.">
        <title>The genome of yoka poxvirus.</title>
        <authorList>
            <person name="Zhao G."/>
            <person name="Droit L."/>
            <person name="Tesh R.B."/>
            <person name="Popov V.L."/>
            <person name="Little N.S."/>
            <person name="Upton C."/>
            <person name="Virgin H.W."/>
            <person name="Wang D."/>
        </authorList>
    </citation>
    <scope>NUCLEOTIDE SEQUENCE [LARGE SCALE GENOMIC DNA]</scope>
    <source>
        <strain evidence="1">DakArB 4268</strain>
    </source>
</reference>
<keyword evidence="2" id="KW-1185">Reference proteome</keyword>
<name>G3EI83_9POXV</name>
<dbReference type="RefSeq" id="YP_004821358.1">
    <property type="nucleotide sequence ID" value="NC_015960.1"/>
</dbReference>
<evidence type="ECO:0000313" key="1">
    <source>
        <dbReference type="EMBL" id="AEN03594.1"/>
    </source>
</evidence>
<evidence type="ECO:0000313" key="2">
    <source>
        <dbReference type="Proteomes" id="UP000164653"/>
    </source>
</evidence>
<sequence length="62" mass="7105">MIKLLLDSFLSLIYVGVEPVGQFNIKLLNPSDWKVPNFIYIFLVLELHDVTSSNIIGSFQKH</sequence>
<protein>
    <submittedName>
        <fullName evidence="1">Uncharacterized protein</fullName>
    </submittedName>
</protein>
<organism evidence="1 2">
    <name type="scientific">Yokapox virus</name>
    <dbReference type="NCBI Taxonomy" id="1076255"/>
    <lineage>
        <taxon>Viruses</taxon>
        <taxon>Varidnaviria</taxon>
        <taxon>Bamfordvirae</taxon>
        <taxon>Nucleocytoviricota</taxon>
        <taxon>Pokkesviricetes</taxon>
        <taxon>Chitovirales</taxon>
        <taxon>Poxviridae</taxon>
        <taxon>Chordopoxvirinae</taxon>
        <taxon>Centapoxvirus</taxon>
        <taxon>Centapoxvirus yokapox</taxon>
    </lineage>
</organism>
<gene>
    <name evidence="1" type="ORF">YKV005</name>
</gene>
<dbReference type="GeneID" id="11107322"/>
<dbReference type="Proteomes" id="UP000164653">
    <property type="component" value="Segment"/>
</dbReference>